<sequence>MKLLKLVIALCIIASCNTQKKQKVELEYIAINYSSVCCGPQSDLPVRNFLSSYAKKNRQKDFVVMVTSGLGREGEFTLHIEIEKNMKNKKVFLEQLGKVVQNQNNNRTENDGYVYLEESVSPPHNNKISPIQK</sequence>
<comment type="caution">
    <text evidence="1">The sequence shown here is derived from an EMBL/GenBank/DDBJ whole genome shotgun (WGS) entry which is preliminary data.</text>
</comment>
<dbReference type="PROSITE" id="PS51257">
    <property type="entry name" value="PROKAR_LIPOPROTEIN"/>
    <property type="match status" value="1"/>
</dbReference>
<organism evidence="1 2">
    <name type="scientific">Bergeyella zoohelcum</name>
    <dbReference type="NCBI Taxonomy" id="1015"/>
    <lineage>
        <taxon>Bacteria</taxon>
        <taxon>Pseudomonadati</taxon>
        <taxon>Bacteroidota</taxon>
        <taxon>Flavobacteriia</taxon>
        <taxon>Flavobacteriales</taxon>
        <taxon>Weeksellaceae</taxon>
        <taxon>Bergeyella</taxon>
    </lineage>
</organism>
<dbReference type="EMBL" id="UYIV01000001">
    <property type="protein sequence ID" value="VDH06066.1"/>
    <property type="molecule type" value="Genomic_DNA"/>
</dbReference>
<name>A0A7Z8YR00_9FLAO</name>
<dbReference type="RefSeq" id="WP_125151844.1">
    <property type="nucleotide sequence ID" value="NZ_UYIV01000001.1"/>
</dbReference>
<dbReference type="AlphaFoldDB" id="A0A7Z8YR00"/>
<gene>
    <name evidence="1" type="ORF">NCTC12929_02216</name>
</gene>
<evidence type="ECO:0008006" key="3">
    <source>
        <dbReference type="Google" id="ProtNLM"/>
    </source>
</evidence>
<dbReference type="Proteomes" id="UP000270205">
    <property type="component" value="Unassembled WGS sequence"/>
</dbReference>
<protein>
    <recommendedName>
        <fullName evidence="3">Lipoprotein</fullName>
    </recommendedName>
</protein>
<reference evidence="1 2" key="1">
    <citation type="submission" date="2018-11" db="EMBL/GenBank/DDBJ databases">
        <authorList>
            <consortium name="Pathogen Informatics"/>
        </authorList>
    </citation>
    <scope>NUCLEOTIDE SEQUENCE [LARGE SCALE GENOMIC DNA]</scope>
    <source>
        <strain evidence="1 2">NCTC12929</strain>
    </source>
</reference>
<evidence type="ECO:0000313" key="1">
    <source>
        <dbReference type="EMBL" id="VDH06066.1"/>
    </source>
</evidence>
<accession>A0A7Z8YR00</accession>
<evidence type="ECO:0000313" key="2">
    <source>
        <dbReference type="Proteomes" id="UP000270205"/>
    </source>
</evidence>
<proteinExistence type="predicted"/>